<gene>
    <name evidence="1" type="ORF">IMG5_152890</name>
</gene>
<dbReference type="PANTHER" id="PTHR34560">
    <property type="entry name" value="POLYKETIDE CYCLASE/DEHYDRASE/LIPID TRANSPORT SUPERFAMILY PROTEIN"/>
    <property type="match status" value="1"/>
</dbReference>
<keyword evidence="2" id="KW-1185">Reference proteome</keyword>
<evidence type="ECO:0000313" key="2">
    <source>
        <dbReference type="Proteomes" id="UP000008983"/>
    </source>
</evidence>
<dbReference type="GeneID" id="14905689"/>
<name>G0QYX5_ICHMU</name>
<dbReference type="Proteomes" id="UP000008983">
    <property type="component" value="Unassembled WGS sequence"/>
</dbReference>
<organism evidence="1 2">
    <name type="scientific">Ichthyophthirius multifiliis</name>
    <name type="common">White spot disease agent</name>
    <name type="synonym">Ich</name>
    <dbReference type="NCBI Taxonomy" id="5932"/>
    <lineage>
        <taxon>Eukaryota</taxon>
        <taxon>Sar</taxon>
        <taxon>Alveolata</taxon>
        <taxon>Ciliophora</taxon>
        <taxon>Intramacronucleata</taxon>
        <taxon>Oligohymenophorea</taxon>
        <taxon>Hymenostomatida</taxon>
        <taxon>Ophryoglenina</taxon>
        <taxon>Ichthyophthirius</taxon>
    </lineage>
</organism>
<evidence type="ECO:0008006" key="3">
    <source>
        <dbReference type="Google" id="ProtNLM"/>
    </source>
</evidence>
<dbReference type="EMBL" id="GL984131">
    <property type="protein sequence ID" value="EGR29578.1"/>
    <property type="molecule type" value="Genomic_DNA"/>
</dbReference>
<proteinExistence type="predicted"/>
<dbReference type="InterPro" id="IPR023393">
    <property type="entry name" value="START-like_dom_sf"/>
</dbReference>
<dbReference type="PANTHER" id="PTHR34560:SF1">
    <property type="entry name" value="START DOMAIN-CONTAINING PROTEIN"/>
    <property type="match status" value="1"/>
</dbReference>
<evidence type="ECO:0000313" key="1">
    <source>
        <dbReference type="EMBL" id="EGR29578.1"/>
    </source>
</evidence>
<dbReference type="InParanoid" id="G0QYX5"/>
<dbReference type="OMA" id="ELYGAFH"/>
<dbReference type="SUPFAM" id="SSF55961">
    <property type="entry name" value="Bet v1-like"/>
    <property type="match status" value="1"/>
</dbReference>
<dbReference type="OrthoDB" id="10444883at2759"/>
<protein>
    <recommendedName>
        <fullName evidence="3">START domain-containing protein</fullName>
    </recommendedName>
</protein>
<accession>G0QYX5</accession>
<dbReference type="AlphaFoldDB" id="G0QYX5"/>
<dbReference type="eggNOG" id="ENOG502QYW2">
    <property type="taxonomic scope" value="Eukaryota"/>
</dbReference>
<sequence length="206" mass="24199">MESEVDVPLKNILCLGNEFEYFKEYVPFVDQGRLVHNIRKATKIGYACMDVPMISKRECYFLGAGYNLLDETGSIMLVSKTIHNDTQFCNKIGLEIPENKNYIRLDYKYYVLNLTPLGPQRCYLQMIFNVDYKIPLIPKSIKNWCGRKFALFFVENVIKKATNFKGSNWEKAIQKSKDFYNWIDQVLNIFLKDCELNENNIEIQEL</sequence>
<dbReference type="Gene3D" id="3.30.530.20">
    <property type="match status" value="1"/>
</dbReference>
<dbReference type="RefSeq" id="XP_004030814.1">
    <property type="nucleotide sequence ID" value="XM_004030766.1"/>
</dbReference>
<reference evidence="1 2" key="1">
    <citation type="submission" date="2011-07" db="EMBL/GenBank/DDBJ databases">
        <authorList>
            <person name="Coyne R."/>
            <person name="Brami D."/>
            <person name="Johnson J."/>
            <person name="Hostetler J."/>
            <person name="Hannick L."/>
            <person name="Clark T."/>
            <person name="Cassidy-Hanley D."/>
            <person name="Inman J."/>
        </authorList>
    </citation>
    <scope>NUCLEOTIDE SEQUENCE [LARGE SCALE GENOMIC DNA]</scope>
    <source>
        <strain evidence="1 2">G5</strain>
    </source>
</reference>